<sequence>MRTATLLFIIFSLPLMVNGKENSLGSALYASKTTDPKEFSSLEKLVSTIVKKGKTHTQLVNKQPISKDSVRIDANYSIGELTGAGNLQLAEI</sequence>
<gene>
    <name evidence="1" type="ORF">A2462_03100</name>
</gene>
<reference evidence="1 2" key="1">
    <citation type="journal article" date="2016" name="Nat. Commun.">
        <title>Thousands of microbial genomes shed light on interconnected biogeochemical processes in an aquifer system.</title>
        <authorList>
            <person name="Anantharaman K."/>
            <person name="Brown C.T."/>
            <person name="Hug L.A."/>
            <person name="Sharon I."/>
            <person name="Castelle C.J."/>
            <person name="Probst A.J."/>
            <person name="Thomas B.C."/>
            <person name="Singh A."/>
            <person name="Wilkins M.J."/>
            <person name="Karaoz U."/>
            <person name="Brodie E.L."/>
            <person name="Williams K.H."/>
            <person name="Hubbard S.S."/>
            <person name="Banfield J.F."/>
        </authorList>
    </citation>
    <scope>NUCLEOTIDE SEQUENCE [LARGE SCALE GENOMIC DNA]</scope>
</reference>
<evidence type="ECO:0000313" key="2">
    <source>
        <dbReference type="Proteomes" id="UP000177309"/>
    </source>
</evidence>
<dbReference type="EMBL" id="MEUI01000013">
    <property type="protein sequence ID" value="OGC34691.1"/>
    <property type="molecule type" value="Genomic_DNA"/>
</dbReference>
<accession>A0A1F4TPP9</accession>
<proteinExistence type="predicted"/>
<evidence type="ECO:0000313" key="1">
    <source>
        <dbReference type="EMBL" id="OGC34691.1"/>
    </source>
</evidence>
<protein>
    <submittedName>
        <fullName evidence="1">Uncharacterized protein</fullName>
    </submittedName>
</protein>
<organism evidence="1 2">
    <name type="scientific">candidate division WOR-1 bacterium RIFOXYC2_FULL_41_25</name>
    <dbReference type="NCBI Taxonomy" id="1802586"/>
    <lineage>
        <taxon>Bacteria</taxon>
        <taxon>Bacillati</taxon>
        <taxon>Saganbacteria</taxon>
    </lineage>
</organism>
<name>A0A1F4TPP9_UNCSA</name>
<dbReference type="Proteomes" id="UP000177309">
    <property type="component" value="Unassembled WGS sequence"/>
</dbReference>
<comment type="caution">
    <text evidence="1">The sequence shown here is derived from an EMBL/GenBank/DDBJ whole genome shotgun (WGS) entry which is preliminary data.</text>
</comment>
<dbReference type="AlphaFoldDB" id="A0A1F4TPP9"/>